<keyword evidence="7" id="KW-1185">Reference proteome</keyword>
<evidence type="ECO:0000256" key="1">
    <source>
        <dbReference type="ARBA" id="ARBA00022723"/>
    </source>
</evidence>
<sequence length="839" mass="95569">MNRFGIIQLSDLQFGSKHRFGNPSNIYDALSIDINYLSEKFNFQTLYLLLTGDITETGHADEFNEAIKAIDLLSKKIAVDQRSILCVPGNHDINWKLSVVASEVGDSNLKYNNYNKFTSTICNTQSQLQSDKYERYFDHRIGVEILLLNSCEIEDHETHIGYIDKTKLLETLKLYQNSDCSDYTKICISHHRIEPGATSIPSIIRNSDEIETILIENGYSIALTGHIHANKCKLVTQEEKTIIYSGAGSAGVDKAQREDGIPNQYTVHVIDSHNKKIESFWRSYSPTKRTKFGLGAWTEDVSFRNNPMYFDLPKIINFNDFSANNSEDLSLLKKYSIKSNPFTISNAEKISASQIIKLFVSSEGRNKGAVRPTGDAIIRGSRGSGKTMLLRYLDVLGQVNFDENFANKKVSESFPVLVNISLIHNSEWKSSSIALIESAEKLIFESVIKCLNDKNNALNSLEFKNSLFKLKQKLNVLKNQEGSLIWKLGVAIKEHMSNYFTHVLLLIDEVAPVFPKEFFMDSVNGFLRWMNSIRNSGPFFTRIAVYPNDMSDILNEERFGTVINLDYNIKNEEEYQAYRNYCIELVNKYLKIVSQNKLNPSTVDSIINLKDSGEEDSLEQLIYASDGSSRRFTSLMDKCLTSNRWRADHLFDKNDIYEIISEFSNNLFSSYDLTEKEIATSLAKACRKQITYRFRLPNLTGLVNSLHAKNEELNIVKIAEIGRGTRGTIYEFTYPFCISMDIQTHHLKDTKRICTSRDRTTGEWISQVTKITRDQLDYLNKEPRLDGVIIEVDDDIVVITDLLSKKEFVSESFGGNLKIGDRVSFIPVQTIASDIIKSK</sequence>
<dbReference type="InterPro" id="IPR056955">
    <property type="entry name" value="ORC-CDC6-like"/>
</dbReference>
<dbReference type="GO" id="GO:0046872">
    <property type="term" value="F:metal ion binding"/>
    <property type="evidence" value="ECO:0007669"/>
    <property type="project" value="UniProtKB-KW"/>
</dbReference>
<proteinExistence type="inferred from homology"/>
<organism evidence="6 7">
    <name type="scientific">Candidatus Scalindua japonica</name>
    <dbReference type="NCBI Taxonomy" id="1284222"/>
    <lineage>
        <taxon>Bacteria</taxon>
        <taxon>Pseudomonadati</taxon>
        <taxon>Planctomycetota</taxon>
        <taxon>Candidatus Brocadiia</taxon>
        <taxon>Candidatus Brocadiales</taxon>
        <taxon>Candidatus Scalinduaceae</taxon>
        <taxon>Candidatus Scalindua</taxon>
    </lineage>
</organism>
<dbReference type="Gene3D" id="3.60.21.10">
    <property type="match status" value="1"/>
</dbReference>
<dbReference type="GO" id="GO:0016787">
    <property type="term" value="F:hydrolase activity"/>
    <property type="evidence" value="ECO:0007669"/>
    <property type="project" value="UniProtKB-KW"/>
</dbReference>
<dbReference type="Pfam" id="PF24389">
    <property type="entry name" value="ORC-CDC6-like"/>
    <property type="match status" value="1"/>
</dbReference>
<evidence type="ECO:0000256" key="4">
    <source>
        <dbReference type="ARBA" id="ARBA00025742"/>
    </source>
</evidence>
<evidence type="ECO:0000256" key="3">
    <source>
        <dbReference type="ARBA" id="ARBA00023004"/>
    </source>
</evidence>
<dbReference type="RefSeq" id="WP_096892998.1">
    <property type="nucleotide sequence ID" value="NZ_BAOS01000004.1"/>
</dbReference>
<evidence type="ECO:0000256" key="2">
    <source>
        <dbReference type="ARBA" id="ARBA00022801"/>
    </source>
</evidence>
<dbReference type="InterPro" id="IPR050884">
    <property type="entry name" value="CNP_phosphodiesterase-III"/>
</dbReference>
<reference evidence="7" key="1">
    <citation type="journal article" date="2017" name="Environ. Microbiol. Rep.">
        <title>Genetic Diversity of Marine Anaerobic Ammonium-Oxidizing Bacteria as Revealed by Genomic and Proteomic Analyses of 'Candidatus Scalindua japonica'.</title>
        <authorList>
            <person name="Oshiki M."/>
            <person name="Mizuto K."/>
            <person name="Kimura Z."/>
            <person name="Kindaichi T."/>
            <person name="Satoh H."/>
            <person name="Okabe S."/>
        </authorList>
    </citation>
    <scope>NUCLEOTIDE SEQUENCE [LARGE SCALE GENOMIC DNA]</scope>
    <source>
        <strain evidence="7">husup-a2</strain>
    </source>
</reference>
<dbReference type="OrthoDB" id="462757at2"/>
<evidence type="ECO:0000313" key="7">
    <source>
        <dbReference type="Proteomes" id="UP000218542"/>
    </source>
</evidence>
<keyword evidence="3" id="KW-0408">Iron</keyword>
<dbReference type="Proteomes" id="UP000218542">
    <property type="component" value="Unassembled WGS sequence"/>
</dbReference>
<dbReference type="Pfam" id="PF00149">
    <property type="entry name" value="Metallophos"/>
    <property type="match status" value="1"/>
</dbReference>
<keyword evidence="1" id="KW-0479">Metal-binding</keyword>
<dbReference type="PANTHER" id="PTHR42988">
    <property type="entry name" value="PHOSPHOHYDROLASE"/>
    <property type="match status" value="1"/>
</dbReference>
<feature type="domain" description="Calcineurin-like phosphoesterase" evidence="5">
    <location>
        <begin position="6"/>
        <end position="229"/>
    </location>
</feature>
<protein>
    <submittedName>
        <fullName evidence="6">Phosphohydrolase</fullName>
    </submittedName>
</protein>
<comment type="similarity">
    <text evidence="4">Belongs to the cyclic nucleotide phosphodiesterase class-III family.</text>
</comment>
<dbReference type="SUPFAM" id="SSF52540">
    <property type="entry name" value="P-loop containing nucleoside triphosphate hydrolases"/>
    <property type="match status" value="1"/>
</dbReference>
<dbReference type="InterPro" id="IPR004843">
    <property type="entry name" value="Calcineurin-like_PHP"/>
</dbReference>
<dbReference type="EMBL" id="BAOS01000004">
    <property type="protein sequence ID" value="GAX59871.1"/>
    <property type="molecule type" value="Genomic_DNA"/>
</dbReference>
<gene>
    <name evidence="6" type="ORF">SCALIN_C04_0359</name>
</gene>
<dbReference type="InterPro" id="IPR029052">
    <property type="entry name" value="Metallo-depent_PP-like"/>
</dbReference>
<keyword evidence="2 6" id="KW-0378">Hydrolase</keyword>
<name>A0A286TVL2_9BACT</name>
<evidence type="ECO:0000259" key="5">
    <source>
        <dbReference type="Pfam" id="PF00149"/>
    </source>
</evidence>
<dbReference type="PANTHER" id="PTHR42988:SF2">
    <property type="entry name" value="CYCLIC NUCLEOTIDE PHOSPHODIESTERASE CBUA0032-RELATED"/>
    <property type="match status" value="1"/>
</dbReference>
<comment type="caution">
    <text evidence="6">The sequence shown here is derived from an EMBL/GenBank/DDBJ whole genome shotgun (WGS) entry which is preliminary data.</text>
</comment>
<accession>A0A286TVL2</accession>
<dbReference type="AlphaFoldDB" id="A0A286TVL2"/>
<evidence type="ECO:0000313" key="6">
    <source>
        <dbReference type="EMBL" id="GAX59871.1"/>
    </source>
</evidence>
<dbReference type="SUPFAM" id="SSF56300">
    <property type="entry name" value="Metallo-dependent phosphatases"/>
    <property type="match status" value="1"/>
</dbReference>
<dbReference type="InterPro" id="IPR027417">
    <property type="entry name" value="P-loop_NTPase"/>
</dbReference>